<dbReference type="GO" id="GO:0006814">
    <property type="term" value="P:sodium ion transport"/>
    <property type="evidence" value="ECO:0007669"/>
    <property type="project" value="UniProtKB-KW"/>
</dbReference>
<feature type="transmembrane region" description="Helical" evidence="13">
    <location>
        <begin position="74"/>
        <end position="96"/>
    </location>
</feature>
<evidence type="ECO:0000256" key="2">
    <source>
        <dbReference type="ARBA" id="ARBA00006434"/>
    </source>
</evidence>
<keyword evidence="5 13" id="KW-0812">Transmembrane</keyword>
<dbReference type="InterPro" id="IPR051163">
    <property type="entry name" value="Sodium:Solute_Symporter_SSF"/>
</dbReference>
<evidence type="ECO:0000256" key="7">
    <source>
        <dbReference type="ARBA" id="ARBA00023053"/>
    </source>
</evidence>
<dbReference type="HOGENOM" id="CLU_018808_11_4_10"/>
<dbReference type="Proteomes" id="UP000007435">
    <property type="component" value="Chromosome"/>
</dbReference>
<dbReference type="InterPro" id="IPR038377">
    <property type="entry name" value="Na/Glc_symporter_sf"/>
</dbReference>
<dbReference type="PROSITE" id="PS50283">
    <property type="entry name" value="NA_SOLUT_SYMP_3"/>
    <property type="match status" value="1"/>
</dbReference>
<dbReference type="AlphaFoldDB" id="E4RSZ2"/>
<keyword evidence="4" id="KW-1003">Cell membrane</keyword>
<evidence type="ECO:0000256" key="6">
    <source>
        <dbReference type="ARBA" id="ARBA00022989"/>
    </source>
</evidence>
<dbReference type="Gene3D" id="1.20.1730.10">
    <property type="entry name" value="Sodium/glucose cotransporter"/>
    <property type="match status" value="1"/>
</dbReference>
<feature type="transmembrane region" description="Helical" evidence="13">
    <location>
        <begin position="181"/>
        <end position="199"/>
    </location>
</feature>
<dbReference type="PANTHER" id="PTHR42985">
    <property type="entry name" value="SODIUM-COUPLED MONOCARBOXYLATE TRANSPORTER"/>
    <property type="match status" value="1"/>
</dbReference>
<dbReference type="EMBL" id="CP002305">
    <property type="protein sequence ID" value="ADQ16831.1"/>
    <property type="molecule type" value="Genomic_DNA"/>
</dbReference>
<feature type="transmembrane region" description="Helical" evidence="13">
    <location>
        <begin position="484"/>
        <end position="503"/>
    </location>
</feature>
<keyword evidence="9 13" id="KW-0472">Membrane</keyword>
<keyword evidence="6 13" id="KW-1133">Transmembrane helix</keyword>
<comment type="similarity">
    <text evidence="2 11">Belongs to the sodium:solute symporter (SSF) (TC 2.A.21) family.</text>
</comment>
<feature type="transmembrane region" description="Helical" evidence="13">
    <location>
        <begin position="450"/>
        <end position="472"/>
    </location>
</feature>
<evidence type="ECO:0000256" key="9">
    <source>
        <dbReference type="ARBA" id="ARBA00023136"/>
    </source>
</evidence>
<evidence type="ECO:0000256" key="11">
    <source>
        <dbReference type="RuleBase" id="RU362091"/>
    </source>
</evidence>
<evidence type="ECO:0000256" key="1">
    <source>
        <dbReference type="ARBA" id="ARBA00004651"/>
    </source>
</evidence>
<keyword evidence="3" id="KW-0813">Transport</keyword>
<evidence type="ECO:0000256" key="13">
    <source>
        <dbReference type="SAM" id="Phobius"/>
    </source>
</evidence>
<dbReference type="GO" id="GO:0015293">
    <property type="term" value="F:symporter activity"/>
    <property type="evidence" value="ECO:0007669"/>
    <property type="project" value="TreeGrafter"/>
</dbReference>
<organism evidence="14 15">
    <name type="scientific">Leadbetterella byssophila (strain DSM 17132 / JCM 16389 / KACC 11308 / NBRC 106382 / 4M15)</name>
    <dbReference type="NCBI Taxonomy" id="649349"/>
    <lineage>
        <taxon>Bacteria</taxon>
        <taxon>Pseudomonadati</taxon>
        <taxon>Bacteroidota</taxon>
        <taxon>Cytophagia</taxon>
        <taxon>Cytophagales</taxon>
        <taxon>Leadbetterellaceae</taxon>
        <taxon>Leadbetterella</taxon>
    </lineage>
</organism>
<feature type="transmembrane region" description="Helical" evidence="13">
    <location>
        <begin position="269"/>
        <end position="296"/>
    </location>
</feature>
<dbReference type="GO" id="GO:0005886">
    <property type="term" value="C:plasma membrane"/>
    <property type="evidence" value="ECO:0007669"/>
    <property type="project" value="UniProtKB-SubCell"/>
</dbReference>
<dbReference type="InterPro" id="IPR001734">
    <property type="entry name" value="Na/solute_symporter"/>
</dbReference>
<keyword evidence="15" id="KW-1185">Reference proteome</keyword>
<dbReference type="PRINTS" id="PR00173">
    <property type="entry name" value="EDTRNSPORT"/>
</dbReference>
<feature type="transmembrane region" description="Helical" evidence="13">
    <location>
        <begin position="535"/>
        <end position="556"/>
    </location>
</feature>
<feature type="transmembrane region" description="Helical" evidence="13">
    <location>
        <begin position="510"/>
        <end position="529"/>
    </location>
</feature>
<keyword evidence="7" id="KW-0915">Sodium</keyword>
<reference key="1">
    <citation type="submission" date="2010-11" db="EMBL/GenBank/DDBJ databases">
        <title>The complete genome of Leadbetterella byssophila DSM 17132.</title>
        <authorList>
            <consortium name="US DOE Joint Genome Institute (JGI-PGF)"/>
            <person name="Lucas S."/>
            <person name="Copeland A."/>
            <person name="Lapidus A."/>
            <person name="Glavina del Rio T."/>
            <person name="Dalin E."/>
            <person name="Tice H."/>
            <person name="Bruce D."/>
            <person name="Goodwin L."/>
            <person name="Pitluck S."/>
            <person name="Kyrpides N."/>
            <person name="Mavromatis K."/>
            <person name="Ivanova N."/>
            <person name="Teshima H."/>
            <person name="Brettin T."/>
            <person name="Detter J.C."/>
            <person name="Han C."/>
            <person name="Tapia R."/>
            <person name="Land M."/>
            <person name="Hauser L."/>
            <person name="Markowitz V."/>
            <person name="Cheng J.-F."/>
            <person name="Hugenholtz P."/>
            <person name="Woyke T."/>
            <person name="Wu D."/>
            <person name="Tindall B."/>
            <person name="Pomrenke H.G."/>
            <person name="Brambilla E."/>
            <person name="Klenk H.-P."/>
            <person name="Eisen J.A."/>
        </authorList>
    </citation>
    <scope>NUCLEOTIDE SEQUENCE [LARGE SCALE GENOMIC DNA]</scope>
    <source>
        <strain>DSM 17132</strain>
    </source>
</reference>
<feature type="transmembrane region" description="Helical" evidence="13">
    <location>
        <begin position="404"/>
        <end position="429"/>
    </location>
</feature>
<feature type="transmembrane region" description="Helical" evidence="13">
    <location>
        <begin position="6"/>
        <end position="22"/>
    </location>
</feature>
<feature type="transmembrane region" description="Helical" evidence="13">
    <location>
        <begin position="117"/>
        <end position="139"/>
    </location>
</feature>
<name>E4RSZ2_LEAB4</name>
<feature type="transmembrane region" description="Helical" evidence="13">
    <location>
        <begin position="145"/>
        <end position="169"/>
    </location>
</feature>
<dbReference type="CDD" id="cd11494">
    <property type="entry name" value="SLC5sbd_NIS-like_u2"/>
    <property type="match status" value="1"/>
</dbReference>
<comment type="subcellular location">
    <subcellularLocation>
        <location evidence="1">Cell membrane</location>
        <topology evidence="1">Multi-pass membrane protein</topology>
    </subcellularLocation>
</comment>
<dbReference type="PANTHER" id="PTHR42985:SF40">
    <property type="entry name" value="LD47995P-RELATED"/>
    <property type="match status" value="1"/>
</dbReference>
<reference evidence="14 15" key="2">
    <citation type="journal article" date="2011" name="Stand. Genomic Sci.">
        <title>Complete genome sequence of Leadbetterella byssophila type strain (4M15).</title>
        <authorList>
            <person name="Abt B."/>
            <person name="Teshima H."/>
            <person name="Lucas S."/>
            <person name="Lapidus A."/>
            <person name="Del Rio T.G."/>
            <person name="Nolan M."/>
            <person name="Tice H."/>
            <person name="Cheng J.F."/>
            <person name="Pitluck S."/>
            <person name="Liolios K."/>
            <person name="Pagani I."/>
            <person name="Ivanova N."/>
            <person name="Mavromatis K."/>
            <person name="Pati A."/>
            <person name="Tapia R."/>
            <person name="Han C."/>
            <person name="Goodwin L."/>
            <person name="Chen A."/>
            <person name="Palaniappan K."/>
            <person name="Land M."/>
            <person name="Hauser L."/>
            <person name="Chang Y.J."/>
            <person name="Jeffries C.D."/>
            <person name="Rohde M."/>
            <person name="Goker M."/>
            <person name="Tindall B.J."/>
            <person name="Detter J.C."/>
            <person name="Woyke T."/>
            <person name="Bristow J."/>
            <person name="Eisen J.A."/>
            <person name="Markowitz V."/>
            <person name="Hugenholtz P."/>
            <person name="Klenk H.P."/>
            <person name="Kyrpides N.C."/>
        </authorList>
    </citation>
    <scope>NUCLEOTIDE SEQUENCE [LARGE SCALE GENOMIC DNA]</scope>
    <source>
        <strain evidence="15">DSM 17132 / JCM 16389 / KACC 11308 / NBRC 106382 / 4M15</strain>
    </source>
</reference>
<feature type="transmembrane region" description="Helical" evidence="13">
    <location>
        <begin position="42"/>
        <end position="62"/>
    </location>
</feature>
<evidence type="ECO:0000313" key="14">
    <source>
        <dbReference type="EMBL" id="ADQ16831.1"/>
    </source>
</evidence>
<evidence type="ECO:0000313" key="15">
    <source>
        <dbReference type="Proteomes" id="UP000007435"/>
    </source>
</evidence>
<keyword evidence="12" id="KW-0175">Coiled coil</keyword>
<gene>
    <name evidence="14" type="ordered locus">Lbys_1109</name>
</gene>
<keyword evidence="8" id="KW-0406">Ion transport</keyword>
<accession>E4RSZ2</accession>
<evidence type="ECO:0000256" key="3">
    <source>
        <dbReference type="ARBA" id="ARBA00022448"/>
    </source>
</evidence>
<dbReference type="KEGG" id="lby:Lbys_1109"/>
<dbReference type="OrthoDB" id="9803597at2"/>
<dbReference type="eggNOG" id="COG0591">
    <property type="taxonomic scope" value="Bacteria"/>
</dbReference>
<sequence>MNTLDWILLFSTFAIILLYGIYKNRKNQDLEAYLLGNQSLPWYHVGFSLMATQASAITFLSGPGEGFANGMAFVQFYLGLPLAMIVLSITFVPIFHKLKVYTAYEYLQSRFDNRLRIFTAFLFLLSRGLATGLAVYAPAIIVSTLFAWDLTSTNLVIGGIVLLFTTIGGTKAISHTHFQQMMFMTVALVVAFFFIVALLPEDLNFIHGLKMAGKTGKMNVLSLDPQSKYNLWSGLVGGFFLQLSYFGTDQSQVGRYLTGKSVWESRIGLMMNGFVKIPMQFFIILIGVLVFIFYLYHDTPVFHNSVEVKRLQNSEYAGKYAAIESSAVENSLKKREVAQALQRAYQEKEEAQIEQLTSSLNAVLSQENELRAQASALVKMNNGNDKDINFVFLNFVMNRLPHGFVGILVAVIICASLGAIASALSALAATSVTDILKVSKVKSWTDTQEVRVTQGLTMIWGVLVVLVAIAVQHTGASMIELVNVIGSWFYGVILGVFLIAFYIKKIGGTAAFYGALIAQILVIVLWYYAVEKHQVLAFLWLNPIGAALTIGIAALFQRRVS</sequence>
<keyword evidence="10" id="KW-0739">Sodium transport</keyword>
<evidence type="ECO:0000256" key="10">
    <source>
        <dbReference type="ARBA" id="ARBA00023201"/>
    </source>
</evidence>
<evidence type="ECO:0000256" key="12">
    <source>
        <dbReference type="SAM" id="Coils"/>
    </source>
</evidence>
<dbReference type="STRING" id="649349.Lbys_1109"/>
<dbReference type="RefSeq" id="WP_013407881.1">
    <property type="nucleotide sequence ID" value="NC_014655.1"/>
</dbReference>
<feature type="coiled-coil region" evidence="12">
    <location>
        <begin position="334"/>
        <end position="373"/>
    </location>
</feature>
<evidence type="ECO:0000256" key="5">
    <source>
        <dbReference type="ARBA" id="ARBA00022692"/>
    </source>
</evidence>
<evidence type="ECO:0000256" key="8">
    <source>
        <dbReference type="ARBA" id="ARBA00023065"/>
    </source>
</evidence>
<evidence type="ECO:0000256" key="4">
    <source>
        <dbReference type="ARBA" id="ARBA00022475"/>
    </source>
</evidence>
<dbReference type="Pfam" id="PF00474">
    <property type="entry name" value="SSF"/>
    <property type="match status" value="2"/>
</dbReference>
<protein>
    <submittedName>
        <fullName evidence="14">Na+/solute symporter</fullName>
    </submittedName>
</protein>
<proteinExistence type="inferred from homology"/>